<dbReference type="InterPro" id="IPR019414">
    <property type="entry name" value="Rtp1_C2"/>
</dbReference>
<evidence type="ECO:0000259" key="3">
    <source>
        <dbReference type="Pfam" id="PF10304"/>
    </source>
</evidence>
<feature type="compositionally biased region" description="Basic and acidic residues" evidence="2">
    <location>
        <begin position="181"/>
        <end position="197"/>
    </location>
</feature>
<comment type="caution">
    <text evidence="5">The sequence shown here is derived from an EMBL/GenBank/DDBJ whole genome shotgun (WGS) entry which is preliminary data.</text>
</comment>
<evidence type="ECO:0000259" key="4">
    <source>
        <dbReference type="Pfam" id="PF10363"/>
    </source>
</evidence>
<dbReference type="Pfam" id="PF10363">
    <property type="entry name" value="RTP1_C1"/>
    <property type="match status" value="1"/>
</dbReference>
<dbReference type="EMBL" id="NPHW01006861">
    <property type="protein sequence ID" value="OXV05513.1"/>
    <property type="molecule type" value="Genomic_DNA"/>
</dbReference>
<dbReference type="Proteomes" id="UP000243515">
    <property type="component" value="Unassembled WGS sequence"/>
</dbReference>
<feature type="domain" description="RNA polymerase II assembly factor Rtp1 C-terminal" evidence="3">
    <location>
        <begin position="364"/>
        <end position="396"/>
    </location>
</feature>
<protein>
    <submittedName>
        <fullName evidence="5">Uncharacterized protein</fullName>
    </submittedName>
</protein>
<dbReference type="AlphaFoldDB" id="A0A232LMX3"/>
<dbReference type="OrthoDB" id="39591at2759"/>
<dbReference type="PANTHER" id="PTHR20959">
    <property type="entry name" value="TRANSPORT AND GOLGI ORGANIZATION PROTEIN 6 FAMILY MEMBER"/>
    <property type="match status" value="1"/>
</dbReference>
<dbReference type="InterPro" id="IPR039600">
    <property type="entry name" value="TANGO6/Rtp1"/>
</dbReference>
<organism evidence="5 6">
    <name type="scientific">Elaphomyces granulatus</name>
    <dbReference type="NCBI Taxonomy" id="519963"/>
    <lineage>
        <taxon>Eukaryota</taxon>
        <taxon>Fungi</taxon>
        <taxon>Dikarya</taxon>
        <taxon>Ascomycota</taxon>
        <taxon>Pezizomycotina</taxon>
        <taxon>Eurotiomycetes</taxon>
        <taxon>Eurotiomycetidae</taxon>
        <taxon>Eurotiales</taxon>
        <taxon>Elaphomycetaceae</taxon>
        <taxon>Elaphomyces</taxon>
    </lineage>
</organism>
<dbReference type="SUPFAM" id="SSF48371">
    <property type="entry name" value="ARM repeat"/>
    <property type="match status" value="1"/>
</dbReference>
<feature type="domain" description="RNA polymerase II assembly factor Rtp1 C-terminal" evidence="4">
    <location>
        <begin position="30"/>
        <end position="144"/>
    </location>
</feature>
<evidence type="ECO:0000313" key="6">
    <source>
        <dbReference type="Proteomes" id="UP000243515"/>
    </source>
</evidence>
<name>A0A232LMX3_9EURO</name>
<dbReference type="InterPro" id="IPR016024">
    <property type="entry name" value="ARM-type_fold"/>
</dbReference>
<evidence type="ECO:0000313" key="5">
    <source>
        <dbReference type="EMBL" id="OXV05513.1"/>
    </source>
</evidence>
<dbReference type="PANTHER" id="PTHR20959:SF1">
    <property type="entry name" value="TRANSPORT AND GOLGI ORGANIZATION PROTEIN 6 HOMOLOG"/>
    <property type="match status" value="1"/>
</dbReference>
<evidence type="ECO:0000256" key="2">
    <source>
        <dbReference type="SAM" id="MobiDB-lite"/>
    </source>
</evidence>
<proteinExistence type="inferred from homology"/>
<feature type="region of interest" description="Disordered" evidence="2">
    <location>
        <begin position="175"/>
        <end position="203"/>
    </location>
</feature>
<accession>A0A232LMX3</accession>
<reference evidence="5 6" key="1">
    <citation type="journal article" date="2015" name="Environ. Microbiol.">
        <title>Metagenome sequence of Elaphomyces granulatus from sporocarp tissue reveals Ascomycota ectomycorrhizal fingerprints of genome expansion and a Proteobacteria-rich microbiome.</title>
        <authorList>
            <person name="Quandt C.A."/>
            <person name="Kohler A."/>
            <person name="Hesse C.N."/>
            <person name="Sharpton T.J."/>
            <person name="Martin F."/>
            <person name="Spatafora J.W."/>
        </authorList>
    </citation>
    <scope>NUCLEOTIDE SEQUENCE [LARGE SCALE GENOMIC DNA]</scope>
    <source>
        <strain evidence="5 6">OSC145934</strain>
    </source>
</reference>
<keyword evidence="6" id="KW-1185">Reference proteome</keyword>
<sequence>MLLEIHLSSLDGKQESKSTSLPTADLDIHRQALRNISTSLPPVQAEGLALLSNLIIKSSPVLDIPSTLSLLLSLVTEPSTTEAAATEEFIYLPAIKSLGVLASKHPRTVIKTLVDLYADRNEERSIDQRLKIGESLLRTIQDLGGKALALVDEAAKLIGEGMISVAGRRARKSKAQKARKLQLDQERRKREREERESVMPPGWKISAPASLRDEFEASSSPSSLFFDYDDPDAEKPEQAAVSAGILSSWAAGAAGDLDPDDLRIRASAISILGTAVQTNLMALGPSIASSTVDLALATLTHELGPESAILRRASVVLLLDILKAIDSAHETRRSGDIGFGFSSIADGNASTDANETYGPTTIGNIPTMLRTLNFVESQETDDIVRGHIRVLIESLEVWMERSLLWGIGSYHGGKRLELGKRIAGLNIDPLAYQDHQRKPRIEEIE</sequence>
<dbReference type="Pfam" id="PF10304">
    <property type="entry name" value="RTP1_C2"/>
    <property type="match status" value="1"/>
</dbReference>
<comment type="similarity">
    <text evidence="1">Belongs to the Tango6 family.</text>
</comment>
<gene>
    <name evidence="5" type="ORF">Egran_06719</name>
</gene>
<dbReference type="InterPro" id="IPR019451">
    <property type="entry name" value="Rtp1_C1"/>
</dbReference>
<dbReference type="GO" id="GO:0009306">
    <property type="term" value="P:protein secretion"/>
    <property type="evidence" value="ECO:0007669"/>
    <property type="project" value="TreeGrafter"/>
</dbReference>
<evidence type="ECO:0000256" key="1">
    <source>
        <dbReference type="ARBA" id="ARBA00005724"/>
    </source>
</evidence>